<accession>A0A0F9M7T8</accession>
<reference evidence="3" key="1">
    <citation type="journal article" date="2015" name="Nature">
        <title>Complex archaea that bridge the gap between prokaryotes and eukaryotes.</title>
        <authorList>
            <person name="Spang A."/>
            <person name="Saw J.H."/>
            <person name="Jorgensen S.L."/>
            <person name="Zaremba-Niedzwiedzka K."/>
            <person name="Martijn J."/>
            <person name="Lind A.E."/>
            <person name="van Eijk R."/>
            <person name="Schleper C."/>
            <person name="Guy L."/>
            <person name="Ettema T.J."/>
        </authorList>
    </citation>
    <scope>NUCLEOTIDE SEQUENCE</scope>
</reference>
<comment type="caution">
    <text evidence="3">The sequence shown here is derived from an EMBL/GenBank/DDBJ whole genome shotgun (WGS) entry which is preliminary data.</text>
</comment>
<feature type="region of interest" description="Disordered" evidence="1">
    <location>
        <begin position="1"/>
        <end position="49"/>
    </location>
</feature>
<evidence type="ECO:0000256" key="1">
    <source>
        <dbReference type="SAM" id="MobiDB-lite"/>
    </source>
</evidence>
<feature type="compositionally biased region" description="Basic and acidic residues" evidence="1">
    <location>
        <begin position="1"/>
        <end position="35"/>
    </location>
</feature>
<gene>
    <name evidence="3" type="ORF">LCGC14_1124560</name>
</gene>
<feature type="domain" description="Nuclease associated modular" evidence="2">
    <location>
        <begin position="20"/>
        <end position="36"/>
    </location>
</feature>
<evidence type="ECO:0000259" key="2">
    <source>
        <dbReference type="SMART" id="SM00496"/>
    </source>
</evidence>
<dbReference type="Pfam" id="PF07460">
    <property type="entry name" value="NUMOD3"/>
    <property type="match status" value="1"/>
</dbReference>
<evidence type="ECO:0000313" key="3">
    <source>
        <dbReference type="EMBL" id="KKN01759.1"/>
    </source>
</evidence>
<feature type="domain" description="Nuclease associated modular" evidence="2">
    <location>
        <begin position="3"/>
        <end position="19"/>
    </location>
</feature>
<protein>
    <recommendedName>
        <fullName evidence="2">Nuclease associated modular domain-containing protein</fullName>
    </recommendedName>
</protein>
<dbReference type="InterPro" id="IPR003611">
    <property type="entry name" value="NUMOD3"/>
</dbReference>
<dbReference type="GO" id="GO:0003677">
    <property type="term" value="F:DNA binding"/>
    <property type="evidence" value="ECO:0007669"/>
    <property type="project" value="InterPro"/>
</dbReference>
<sequence length="49" mass="5867">MSRKYTLSEETKHKIGEVKKGKTLSDEHRKKISEARKRRKEKYGYINSL</sequence>
<dbReference type="AlphaFoldDB" id="A0A0F9M7T8"/>
<organism evidence="3">
    <name type="scientific">marine sediment metagenome</name>
    <dbReference type="NCBI Taxonomy" id="412755"/>
    <lineage>
        <taxon>unclassified sequences</taxon>
        <taxon>metagenomes</taxon>
        <taxon>ecological metagenomes</taxon>
    </lineage>
</organism>
<dbReference type="SMART" id="SM00496">
    <property type="entry name" value="IENR2"/>
    <property type="match status" value="2"/>
</dbReference>
<dbReference type="EMBL" id="LAZR01005228">
    <property type="protein sequence ID" value="KKN01759.1"/>
    <property type="molecule type" value="Genomic_DNA"/>
</dbReference>
<proteinExistence type="predicted"/>
<dbReference type="SUPFAM" id="SSF64496">
    <property type="entry name" value="DNA-binding domain of intron-encoded endonucleases"/>
    <property type="match status" value="1"/>
</dbReference>
<name>A0A0F9M7T8_9ZZZZ</name>